<dbReference type="EMBL" id="JAVHJS010000007">
    <property type="protein sequence ID" value="KAK2853100.1"/>
    <property type="molecule type" value="Genomic_DNA"/>
</dbReference>
<dbReference type="AlphaFoldDB" id="A0AA88NGB1"/>
<accession>A0AA88NGB1</accession>
<evidence type="ECO:0000313" key="2">
    <source>
        <dbReference type="Proteomes" id="UP001187315"/>
    </source>
</evidence>
<dbReference type="Proteomes" id="UP001187315">
    <property type="component" value="Unassembled WGS sequence"/>
</dbReference>
<proteinExistence type="predicted"/>
<reference evidence="1" key="1">
    <citation type="submission" date="2023-08" db="EMBL/GenBank/DDBJ databases">
        <title>Pelteobagrus vachellii genome.</title>
        <authorList>
            <person name="Liu H."/>
        </authorList>
    </citation>
    <scope>NUCLEOTIDE SEQUENCE</scope>
    <source>
        <strain evidence="1">PRFRI_2022a</strain>
        <tissue evidence="1">Muscle</tissue>
    </source>
</reference>
<keyword evidence="2" id="KW-1185">Reference proteome</keyword>
<protein>
    <submittedName>
        <fullName evidence="1">Uncharacterized protein</fullName>
    </submittedName>
</protein>
<evidence type="ECO:0000313" key="1">
    <source>
        <dbReference type="EMBL" id="KAK2853100.1"/>
    </source>
</evidence>
<name>A0AA88NGB1_TACVA</name>
<gene>
    <name evidence="1" type="ORF">Q7C36_008301</name>
</gene>
<organism evidence="1 2">
    <name type="scientific">Tachysurus vachellii</name>
    <name type="common">Darkbarbel catfish</name>
    <name type="synonym">Pelteobagrus vachellii</name>
    <dbReference type="NCBI Taxonomy" id="175792"/>
    <lineage>
        <taxon>Eukaryota</taxon>
        <taxon>Metazoa</taxon>
        <taxon>Chordata</taxon>
        <taxon>Craniata</taxon>
        <taxon>Vertebrata</taxon>
        <taxon>Euteleostomi</taxon>
        <taxon>Actinopterygii</taxon>
        <taxon>Neopterygii</taxon>
        <taxon>Teleostei</taxon>
        <taxon>Ostariophysi</taxon>
        <taxon>Siluriformes</taxon>
        <taxon>Bagridae</taxon>
        <taxon>Tachysurus</taxon>
    </lineage>
</organism>
<sequence length="105" mass="12180">MWSCLLELQPRDTFLEVLRSSLRHESRPLAFVSAPLAPLVFPRHGNQHAHRVRDPSKKVLEVFSKHILKFSLSLLPQAALKRLRSVKRNLYEAIKPHVDELLVQK</sequence>
<comment type="caution">
    <text evidence="1">The sequence shown here is derived from an EMBL/GenBank/DDBJ whole genome shotgun (WGS) entry which is preliminary data.</text>
</comment>